<gene>
    <name evidence="1" type="ORF">Psch_01600</name>
</gene>
<reference evidence="1 2" key="1">
    <citation type="journal article" date="2018" name="Environ. Microbiol.">
        <title>Novel energy conservation strategies and behaviour of Pelotomaculum schinkii driving syntrophic propionate catabolism.</title>
        <authorList>
            <person name="Hidalgo-Ahumada C.A.P."/>
            <person name="Nobu M.K."/>
            <person name="Narihiro T."/>
            <person name="Tamaki H."/>
            <person name="Liu W.T."/>
            <person name="Kamagata Y."/>
            <person name="Stams A.J.M."/>
            <person name="Imachi H."/>
            <person name="Sousa D.Z."/>
        </authorList>
    </citation>
    <scope>NUCLEOTIDE SEQUENCE [LARGE SCALE GENOMIC DNA]</scope>
    <source>
        <strain evidence="1 2">HH</strain>
    </source>
</reference>
<organism evidence="1 2">
    <name type="scientific">Pelotomaculum schinkii</name>
    <dbReference type="NCBI Taxonomy" id="78350"/>
    <lineage>
        <taxon>Bacteria</taxon>
        <taxon>Bacillati</taxon>
        <taxon>Bacillota</taxon>
        <taxon>Clostridia</taxon>
        <taxon>Eubacteriales</taxon>
        <taxon>Desulfotomaculaceae</taxon>
        <taxon>Pelotomaculum</taxon>
    </lineage>
</organism>
<name>A0A4Y7RGA0_9FIRM</name>
<proteinExistence type="predicted"/>
<dbReference type="AlphaFoldDB" id="A0A4Y7RGA0"/>
<evidence type="ECO:0000313" key="1">
    <source>
        <dbReference type="EMBL" id="TEB08045.1"/>
    </source>
</evidence>
<evidence type="ECO:0000313" key="2">
    <source>
        <dbReference type="Proteomes" id="UP000298324"/>
    </source>
</evidence>
<dbReference type="EMBL" id="QFGA01000001">
    <property type="protein sequence ID" value="TEB08045.1"/>
    <property type="molecule type" value="Genomic_DNA"/>
</dbReference>
<dbReference type="Proteomes" id="UP000298324">
    <property type="component" value="Unassembled WGS sequence"/>
</dbReference>
<keyword evidence="2" id="KW-1185">Reference proteome</keyword>
<sequence length="88" mass="10136">MGTVLVVTLSLEKRSKSLWGRGSGDFLRSLPNSTFVQLEHHAHRIYRRPPGSYALFRLCCMPARAKERTQVLRSLRKTPDPQVKPFRT</sequence>
<comment type="caution">
    <text evidence="1">The sequence shown here is derived from an EMBL/GenBank/DDBJ whole genome shotgun (WGS) entry which is preliminary data.</text>
</comment>
<accession>A0A4Y7RGA0</accession>
<protein>
    <submittedName>
        <fullName evidence="1">Uncharacterized protein</fullName>
    </submittedName>
</protein>